<evidence type="ECO:0000256" key="7">
    <source>
        <dbReference type="ARBA" id="ARBA00048558"/>
    </source>
</evidence>
<keyword evidence="6 8" id="KW-0648">Protein biosynthesis</keyword>
<dbReference type="SUPFAM" id="SSF50486">
    <property type="entry name" value="FMT C-terminal domain-like"/>
    <property type="match status" value="1"/>
</dbReference>
<dbReference type="InterPro" id="IPR041711">
    <property type="entry name" value="Met-tRNA-FMT_N"/>
</dbReference>
<comment type="function">
    <text evidence="1 8">Attaches a formyl group to the free amino group of methionyl-tRNA(fMet). The formyl group appears to play a dual role in the initiator identity of N-formylmethionyl-tRNA by promoting its recognition by IF2 and preventing the misappropriation of this tRNA by the elongation apparatus.</text>
</comment>
<feature type="domain" description="Formyl transferase C-terminal" evidence="10">
    <location>
        <begin position="207"/>
        <end position="309"/>
    </location>
</feature>
<keyword evidence="5 8" id="KW-0808">Transferase</keyword>
<evidence type="ECO:0000256" key="1">
    <source>
        <dbReference type="ARBA" id="ARBA00002606"/>
    </source>
</evidence>
<dbReference type="Gene3D" id="3.40.50.170">
    <property type="entry name" value="Formyl transferase, N-terminal domain"/>
    <property type="match status" value="1"/>
</dbReference>
<dbReference type="Gene3D" id="3.10.25.10">
    <property type="entry name" value="Formyl transferase, C-terminal domain"/>
    <property type="match status" value="1"/>
</dbReference>
<dbReference type="NCBIfam" id="TIGR00460">
    <property type="entry name" value="fmt"/>
    <property type="match status" value="1"/>
</dbReference>
<evidence type="ECO:0000259" key="9">
    <source>
        <dbReference type="Pfam" id="PF00551"/>
    </source>
</evidence>
<dbReference type="AlphaFoldDB" id="A0A556QN12"/>
<feature type="binding site" evidence="8">
    <location>
        <begin position="112"/>
        <end position="115"/>
    </location>
    <ligand>
        <name>(6S)-5,6,7,8-tetrahydrofolate</name>
        <dbReference type="ChEBI" id="CHEBI:57453"/>
    </ligand>
</feature>
<dbReference type="Proteomes" id="UP000315648">
    <property type="component" value="Unassembled WGS sequence"/>
</dbReference>
<dbReference type="InterPro" id="IPR044135">
    <property type="entry name" value="Met-tRNA-FMT_C"/>
</dbReference>
<dbReference type="HAMAP" id="MF_00182">
    <property type="entry name" value="Formyl_trans"/>
    <property type="match status" value="1"/>
</dbReference>
<accession>A0A556QN12</accession>
<keyword evidence="12" id="KW-1185">Reference proteome</keyword>
<dbReference type="GO" id="GO:0004479">
    <property type="term" value="F:methionyl-tRNA formyltransferase activity"/>
    <property type="evidence" value="ECO:0007669"/>
    <property type="project" value="UniProtKB-UniRule"/>
</dbReference>
<dbReference type="InterPro" id="IPR011034">
    <property type="entry name" value="Formyl_transferase-like_C_sf"/>
</dbReference>
<evidence type="ECO:0000259" key="10">
    <source>
        <dbReference type="Pfam" id="PF02911"/>
    </source>
</evidence>
<dbReference type="CDD" id="cd08646">
    <property type="entry name" value="FMT_core_Met-tRNA-FMT_N"/>
    <property type="match status" value="1"/>
</dbReference>
<evidence type="ECO:0000313" key="12">
    <source>
        <dbReference type="Proteomes" id="UP000315648"/>
    </source>
</evidence>
<dbReference type="PANTHER" id="PTHR11138:SF5">
    <property type="entry name" value="METHIONYL-TRNA FORMYLTRANSFERASE, MITOCHONDRIAL"/>
    <property type="match status" value="1"/>
</dbReference>
<gene>
    <name evidence="8" type="primary">fmt</name>
    <name evidence="11" type="ORF">FPL22_01555</name>
</gene>
<proteinExistence type="inferred from homology"/>
<dbReference type="CDD" id="cd08704">
    <property type="entry name" value="Met_tRNA_FMT_C"/>
    <property type="match status" value="1"/>
</dbReference>
<comment type="similarity">
    <text evidence="2 8">Belongs to the Fmt family.</text>
</comment>
<dbReference type="InterPro" id="IPR036477">
    <property type="entry name" value="Formyl_transf_N_sf"/>
</dbReference>
<dbReference type="InterPro" id="IPR002376">
    <property type="entry name" value="Formyl_transf_N"/>
</dbReference>
<dbReference type="GO" id="GO:0005829">
    <property type="term" value="C:cytosol"/>
    <property type="evidence" value="ECO:0007669"/>
    <property type="project" value="TreeGrafter"/>
</dbReference>
<organism evidence="11 12">
    <name type="scientific">Rariglobus hedericola</name>
    <dbReference type="NCBI Taxonomy" id="2597822"/>
    <lineage>
        <taxon>Bacteria</taxon>
        <taxon>Pseudomonadati</taxon>
        <taxon>Verrucomicrobiota</taxon>
        <taxon>Opitutia</taxon>
        <taxon>Opitutales</taxon>
        <taxon>Opitutaceae</taxon>
        <taxon>Rariglobus</taxon>
    </lineage>
</organism>
<feature type="domain" description="Formyl transferase N-terminal" evidence="9">
    <location>
        <begin position="3"/>
        <end position="181"/>
    </location>
</feature>
<evidence type="ECO:0000256" key="2">
    <source>
        <dbReference type="ARBA" id="ARBA00010699"/>
    </source>
</evidence>
<dbReference type="RefSeq" id="WP_144228364.1">
    <property type="nucleotide sequence ID" value="NZ_CBCRVV010000001.1"/>
</dbReference>
<dbReference type="Pfam" id="PF02911">
    <property type="entry name" value="Formyl_trans_C"/>
    <property type="match status" value="1"/>
</dbReference>
<evidence type="ECO:0000256" key="3">
    <source>
        <dbReference type="ARBA" id="ARBA00012261"/>
    </source>
</evidence>
<evidence type="ECO:0000256" key="8">
    <source>
        <dbReference type="HAMAP-Rule" id="MF_00182"/>
    </source>
</evidence>
<evidence type="ECO:0000256" key="6">
    <source>
        <dbReference type="ARBA" id="ARBA00022917"/>
    </source>
</evidence>
<dbReference type="OrthoDB" id="9802815at2"/>
<sequence length="339" mass="35804">MLNIVFLGSDPIALPLLDWLAGEGSAVARVIAVFTQPDRPVGRGQKITANGIKTWALARGLPVYQPEKITEDVRAQLVSLNADVSLVMAYGHILKQDFIDTPRLGTLNLHASLLPKYRGASPIQTSIANSEKETGVSLMRIVRQLDAGPVADLERVAIAPRDTALDIELKLSAACVPLLVRTLPKLASGELIFVEQEHAAATFCRRMVKDDGALDFNVPATVLAARINGLFPWPACSVEVSGQPVKIGLADVPRAEAICNLISDKPAGTVLGADGEGLLVATGNGVLRCLRLQKPGGKMLGAPEFLRGSPIAAGTVLPSVALPPLVAATPFPYKKTVQG</sequence>
<dbReference type="EC" id="2.1.2.9" evidence="3 8"/>
<name>A0A556QN12_9BACT</name>
<protein>
    <recommendedName>
        <fullName evidence="4 8">Methionyl-tRNA formyltransferase</fullName>
        <ecNumber evidence="3 8">2.1.2.9</ecNumber>
    </recommendedName>
</protein>
<dbReference type="EMBL" id="VMBG01000001">
    <property type="protein sequence ID" value="TSJ78023.1"/>
    <property type="molecule type" value="Genomic_DNA"/>
</dbReference>
<evidence type="ECO:0000313" key="11">
    <source>
        <dbReference type="EMBL" id="TSJ78023.1"/>
    </source>
</evidence>
<dbReference type="InterPro" id="IPR005794">
    <property type="entry name" value="Fmt"/>
</dbReference>
<dbReference type="SUPFAM" id="SSF53328">
    <property type="entry name" value="Formyltransferase"/>
    <property type="match status" value="1"/>
</dbReference>
<dbReference type="Pfam" id="PF00551">
    <property type="entry name" value="Formyl_trans_N"/>
    <property type="match status" value="1"/>
</dbReference>
<evidence type="ECO:0000256" key="4">
    <source>
        <dbReference type="ARBA" id="ARBA00016014"/>
    </source>
</evidence>
<evidence type="ECO:0000256" key="5">
    <source>
        <dbReference type="ARBA" id="ARBA00022679"/>
    </source>
</evidence>
<comment type="catalytic activity">
    <reaction evidence="7 8">
        <text>L-methionyl-tRNA(fMet) + (6R)-10-formyltetrahydrofolate = N-formyl-L-methionyl-tRNA(fMet) + (6S)-5,6,7,8-tetrahydrofolate + H(+)</text>
        <dbReference type="Rhea" id="RHEA:24380"/>
        <dbReference type="Rhea" id="RHEA-COMP:9952"/>
        <dbReference type="Rhea" id="RHEA-COMP:9953"/>
        <dbReference type="ChEBI" id="CHEBI:15378"/>
        <dbReference type="ChEBI" id="CHEBI:57453"/>
        <dbReference type="ChEBI" id="CHEBI:78530"/>
        <dbReference type="ChEBI" id="CHEBI:78844"/>
        <dbReference type="ChEBI" id="CHEBI:195366"/>
        <dbReference type="EC" id="2.1.2.9"/>
    </reaction>
</comment>
<dbReference type="InterPro" id="IPR005793">
    <property type="entry name" value="Formyl_trans_C"/>
</dbReference>
<dbReference type="PANTHER" id="PTHR11138">
    <property type="entry name" value="METHIONYL-TRNA FORMYLTRANSFERASE"/>
    <property type="match status" value="1"/>
</dbReference>
<reference evidence="11 12" key="1">
    <citation type="submission" date="2019-07" db="EMBL/GenBank/DDBJ databases">
        <title>Description of 53C-WASEF.</title>
        <authorList>
            <person name="Pitt A."/>
            <person name="Hahn M.W."/>
        </authorList>
    </citation>
    <scope>NUCLEOTIDE SEQUENCE [LARGE SCALE GENOMIC DNA]</scope>
    <source>
        <strain evidence="11 12">53C-WASEF</strain>
    </source>
</reference>
<dbReference type="InterPro" id="IPR037022">
    <property type="entry name" value="Formyl_trans_C_sf"/>
</dbReference>
<comment type="caution">
    <text evidence="11">The sequence shown here is derived from an EMBL/GenBank/DDBJ whole genome shotgun (WGS) entry which is preliminary data.</text>
</comment>